<keyword evidence="1" id="KW-0238">DNA-binding</keyword>
<dbReference type="InterPro" id="IPR011006">
    <property type="entry name" value="CheY-like_superfamily"/>
</dbReference>
<accession>A0ABY6AY34</accession>
<name>A0ABY6AY34_9BURK</name>
<dbReference type="Proteomes" id="UP001064933">
    <property type="component" value="Chromosome"/>
</dbReference>
<dbReference type="PROSITE" id="PS50043">
    <property type="entry name" value="HTH_LUXR_2"/>
    <property type="match status" value="1"/>
</dbReference>
<dbReference type="Pfam" id="PF00196">
    <property type="entry name" value="GerE"/>
    <property type="match status" value="1"/>
</dbReference>
<dbReference type="PRINTS" id="PR00038">
    <property type="entry name" value="HTHLUXR"/>
</dbReference>
<dbReference type="PROSITE" id="PS00622">
    <property type="entry name" value="HTH_LUXR_1"/>
    <property type="match status" value="1"/>
</dbReference>
<dbReference type="SUPFAM" id="SSF46894">
    <property type="entry name" value="C-terminal effector domain of the bipartite response regulators"/>
    <property type="match status" value="1"/>
</dbReference>
<organism evidence="3 4">
    <name type="scientific">Roseateles amylovorans</name>
    <dbReference type="NCBI Taxonomy" id="2978473"/>
    <lineage>
        <taxon>Bacteria</taxon>
        <taxon>Pseudomonadati</taxon>
        <taxon>Pseudomonadota</taxon>
        <taxon>Betaproteobacteria</taxon>
        <taxon>Burkholderiales</taxon>
        <taxon>Sphaerotilaceae</taxon>
        <taxon>Roseateles</taxon>
    </lineage>
</organism>
<evidence type="ECO:0000313" key="3">
    <source>
        <dbReference type="EMBL" id="UXH76776.1"/>
    </source>
</evidence>
<dbReference type="InterPro" id="IPR000792">
    <property type="entry name" value="Tscrpt_reg_LuxR_C"/>
</dbReference>
<dbReference type="CDD" id="cd06170">
    <property type="entry name" value="LuxR_C_like"/>
    <property type="match status" value="1"/>
</dbReference>
<dbReference type="RefSeq" id="WP_261756513.1">
    <property type="nucleotide sequence ID" value="NZ_CP104562.2"/>
</dbReference>
<dbReference type="EMBL" id="CP104562">
    <property type="protein sequence ID" value="UXH76776.1"/>
    <property type="molecule type" value="Genomic_DNA"/>
</dbReference>
<dbReference type="Gene3D" id="3.40.50.2300">
    <property type="match status" value="1"/>
</dbReference>
<evidence type="ECO:0000259" key="2">
    <source>
        <dbReference type="PROSITE" id="PS50043"/>
    </source>
</evidence>
<dbReference type="PANTHER" id="PTHR43214">
    <property type="entry name" value="TWO-COMPONENT RESPONSE REGULATOR"/>
    <property type="match status" value="1"/>
</dbReference>
<dbReference type="SUPFAM" id="SSF52172">
    <property type="entry name" value="CheY-like"/>
    <property type="match status" value="1"/>
</dbReference>
<feature type="domain" description="HTH luxR-type" evidence="2">
    <location>
        <begin position="131"/>
        <end position="196"/>
    </location>
</feature>
<dbReference type="SMART" id="SM00421">
    <property type="entry name" value="HTH_LUXR"/>
    <property type="match status" value="1"/>
</dbReference>
<reference evidence="3" key="1">
    <citation type="submission" date="2022-10" db="EMBL/GenBank/DDBJ databases">
        <title>Characterization and whole genome sequencing of a new Roseateles species, isolated from fresh water.</title>
        <authorList>
            <person name="Guliayeva D.Y."/>
            <person name="Akhremchuk A.E."/>
            <person name="Sikolenko M.A."/>
            <person name="Valentovich L.N."/>
            <person name="Sidarenka A.V."/>
        </authorList>
    </citation>
    <scope>NUCLEOTIDE SEQUENCE</scope>
    <source>
        <strain evidence="3">BIM B-1768</strain>
    </source>
</reference>
<dbReference type="InterPro" id="IPR016032">
    <property type="entry name" value="Sig_transdc_resp-reg_C-effctor"/>
</dbReference>
<evidence type="ECO:0000313" key="4">
    <source>
        <dbReference type="Proteomes" id="UP001064933"/>
    </source>
</evidence>
<sequence>MDFGLDPIRVRVRHSEPLLSIGLHAVLQTIRAIQLMDEDPAGHEEAPHVLITDWSTGLQLVESGDPATAVSIRLLVISSQVREQPVRAALRQGVHGLLLSACSTRELLSAIFALASGRSYVCAEVAQRMATSYSREPLTAREEDVLALLCRGQCNKSIAFRLGIAPGTVKCHVKAILGKLAASSRTEAAIIATELGMVEFAA</sequence>
<keyword evidence="4" id="KW-1185">Reference proteome</keyword>
<proteinExistence type="predicted"/>
<dbReference type="InterPro" id="IPR039420">
    <property type="entry name" value="WalR-like"/>
</dbReference>
<protein>
    <submittedName>
        <fullName evidence="3">Response regulator transcription factor</fullName>
    </submittedName>
</protein>
<gene>
    <name evidence="3" type="ORF">N4261_17275</name>
</gene>
<evidence type="ECO:0000256" key="1">
    <source>
        <dbReference type="ARBA" id="ARBA00023125"/>
    </source>
</evidence>